<name>A0ABQ5BDF8_9ASTR</name>
<evidence type="ECO:0000256" key="1">
    <source>
        <dbReference type="SAM" id="Coils"/>
    </source>
</evidence>
<protein>
    <submittedName>
        <fullName evidence="3">Nuclear cap-binding protein subunit 1</fullName>
    </submittedName>
</protein>
<evidence type="ECO:0000256" key="2">
    <source>
        <dbReference type="SAM" id="MobiDB-lite"/>
    </source>
</evidence>
<feature type="region of interest" description="Disordered" evidence="2">
    <location>
        <begin position="1"/>
        <end position="32"/>
    </location>
</feature>
<feature type="region of interest" description="Disordered" evidence="2">
    <location>
        <begin position="882"/>
        <end position="922"/>
    </location>
</feature>
<dbReference type="SUPFAM" id="SSF56112">
    <property type="entry name" value="Protein kinase-like (PK-like)"/>
    <property type="match status" value="1"/>
</dbReference>
<evidence type="ECO:0000313" key="3">
    <source>
        <dbReference type="EMBL" id="GJT12885.1"/>
    </source>
</evidence>
<evidence type="ECO:0000313" key="4">
    <source>
        <dbReference type="Proteomes" id="UP001151760"/>
    </source>
</evidence>
<dbReference type="Proteomes" id="UP001151760">
    <property type="component" value="Unassembled WGS sequence"/>
</dbReference>
<organism evidence="3 4">
    <name type="scientific">Tanacetum coccineum</name>
    <dbReference type="NCBI Taxonomy" id="301880"/>
    <lineage>
        <taxon>Eukaryota</taxon>
        <taxon>Viridiplantae</taxon>
        <taxon>Streptophyta</taxon>
        <taxon>Embryophyta</taxon>
        <taxon>Tracheophyta</taxon>
        <taxon>Spermatophyta</taxon>
        <taxon>Magnoliopsida</taxon>
        <taxon>eudicotyledons</taxon>
        <taxon>Gunneridae</taxon>
        <taxon>Pentapetalae</taxon>
        <taxon>asterids</taxon>
        <taxon>campanulids</taxon>
        <taxon>Asterales</taxon>
        <taxon>Asteraceae</taxon>
        <taxon>Asteroideae</taxon>
        <taxon>Anthemideae</taxon>
        <taxon>Anthemidinae</taxon>
        <taxon>Tanacetum</taxon>
    </lineage>
</organism>
<accession>A0ABQ5BDF8</accession>
<dbReference type="EMBL" id="BQNB010013185">
    <property type="protein sequence ID" value="GJT12885.1"/>
    <property type="molecule type" value="Genomic_DNA"/>
</dbReference>
<keyword evidence="4" id="KW-1185">Reference proteome</keyword>
<dbReference type="InterPro" id="IPR011009">
    <property type="entry name" value="Kinase-like_dom_sf"/>
</dbReference>
<reference evidence="3" key="2">
    <citation type="submission" date="2022-01" db="EMBL/GenBank/DDBJ databases">
        <authorList>
            <person name="Yamashiro T."/>
            <person name="Shiraishi A."/>
            <person name="Satake H."/>
            <person name="Nakayama K."/>
        </authorList>
    </citation>
    <scope>NUCLEOTIDE SEQUENCE</scope>
</reference>
<reference evidence="3" key="1">
    <citation type="journal article" date="2022" name="Int. J. Mol. Sci.">
        <title>Draft Genome of Tanacetum Coccineum: Genomic Comparison of Closely Related Tanacetum-Family Plants.</title>
        <authorList>
            <person name="Yamashiro T."/>
            <person name="Shiraishi A."/>
            <person name="Nakayama K."/>
            <person name="Satake H."/>
        </authorList>
    </citation>
    <scope>NUCLEOTIDE SEQUENCE</scope>
</reference>
<feature type="compositionally biased region" description="Polar residues" evidence="2">
    <location>
        <begin position="538"/>
        <end position="547"/>
    </location>
</feature>
<feature type="compositionally biased region" description="Basic and acidic residues" evidence="2">
    <location>
        <begin position="548"/>
        <end position="567"/>
    </location>
</feature>
<feature type="coiled-coil region" evidence="1">
    <location>
        <begin position="1039"/>
        <end position="1066"/>
    </location>
</feature>
<feature type="region of interest" description="Disordered" evidence="2">
    <location>
        <begin position="538"/>
        <end position="571"/>
    </location>
</feature>
<feature type="coiled-coil region" evidence="1">
    <location>
        <begin position="636"/>
        <end position="663"/>
    </location>
</feature>
<keyword evidence="1" id="KW-0175">Coiled coil</keyword>
<feature type="compositionally biased region" description="Basic and acidic residues" evidence="2">
    <location>
        <begin position="19"/>
        <end position="29"/>
    </location>
</feature>
<comment type="caution">
    <text evidence="3">The sequence shown here is derived from an EMBL/GenBank/DDBJ whole genome shotgun (WGS) entry which is preliminary data.</text>
</comment>
<dbReference type="Gene3D" id="1.10.510.10">
    <property type="entry name" value="Transferase(Phosphotransferase) domain 1"/>
    <property type="match status" value="1"/>
</dbReference>
<proteinExistence type="predicted"/>
<sequence length="1281" mass="142124">MEDEHLSTFSNEEIVPIPRESEETSRSDSKNVLPSYDDFSSINVPRDDSVTFSNPLFEFDVNFNSSDINPLFDEVLEDIECKDSYDSNLDKSNFLVTPLSDFNKDECLTPRDDIEFLFHHDPSKNIASILEGFIDDPLFEDNDDLFDLECKTNDWKGILYDALIDKAECFDPGGDNNEIDVFLAIEVPTYIEGYFDSEGDSDPLHHEFTGEHITIPPRIDREHEDYINEMSLLCGNSSSRSLENFQTIIESLPTSTTLIEDSDSNREEIDIFYGPDDSIPPGIESDFDSKEDIIDNLLNDNPIPEYERLTFDMEFDMPVINNVDELNEDECFDPSGGEINVEVDDSFTFVTRTFLLYLTYPEVSPLLSSTKNEDTIFDLGLTPKFSKDVLEVRFFVPVRIMQKSQENGQNRTNTGTGKEREYKSRENAIKAKALWVVHECIPKLKGNSRGAYHRDLKPENLLLDDEGNLKIFKRKFKELKAILSLRCGKLHVRLGNMSKGVFFSTGQNGSAADFMKDELLRAHWLILADVNTDSLVNKDASSNNETGSDVKSDEQPMLHNSETKTEASAETSFETTFIQSFLDTLTEHNPSISTSNRQLKDLHVKCRVFGLLCADVTMKFIMSLSSSLVVYHGKQIVQLKKSLVKAEKYAAEAQAALDGAESKLMLVDGEPVVGENPASLRRLKLDATKTKDEEYLLGSNQLFVLEALFLCLYKSFSNVLMERLHDTFGENSLEPVGDSEAMAVDEEDTHAMETDKENGGSERNAGTGYIIGEKEQWCLTTLGYVKAFSRQYASEMAKGTIDTATSVLTQRELDAFCKKWNIPASVEPELPGPMILLGIVWRSQAYDDEDVHPTILDSDNKEMGLFDFIKSSIRSRDAATGKGKKRVAFDSSQQPVKKSKTAPSMGPPLQKKKNPSTGGKTPAALQKLVSLGTLPEKIGSGSASAAMDAFVSESVTPSYWVKSVEIGDLVWKAGSDAQSCLGSVVVSELEAATTARFEELVGLGAKNTELIGQVFGLKTLRDELKSQINGGEEMGREFLEVQDAQAKRMEKQTTELDERLTALNTNVNGLRLAVMKFKESYECQSRLGKAISLAIKKGIQDGLKVRIEHGKAGRGLENNESYDAEVEAKYLVAVKDLEYVPFPLLEDLEARKDSIIELLMASLTLGGSRVPGSMVHEILLHDALAASRARGEMKKKKDASLDLARTVEALIVTSVVVTVGAVPVSSSAPETEVIVQESSIAVTDYQISDLNIAGDVTQNGNDMFDSSVLDIPKDNQASAPE</sequence>
<gene>
    <name evidence="3" type="ORF">Tco_0859927</name>
</gene>